<dbReference type="EMBL" id="KN716153">
    <property type="protein sequence ID" value="KJH53366.1"/>
    <property type="molecule type" value="Genomic_DNA"/>
</dbReference>
<dbReference type="OrthoDB" id="363185at2759"/>
<dbReference type="GO" id="GO:0016208">
    <property type="term" value="F:AMP binding"/>
    <property type="evidence" value="ECO:0007669"/>
    <property type="project" value="TreeGrafter"/>
</dbReference>
<organism evidence="13 14">
    <name type="scientific">Dictyocaulus viviparus</name>
    <name type="common">Bovine lungworm</name>
    <dbReference type="NCBI Taxonomy" id="29172"/>
    <lineage>
        <taxon>Eukaryota</taxon>
        <taxon>Metazoa</taxon>
        <taxon>Ecdysozoa</taxon>
        <taxon>Nematoda</taxon>
        <taxon>Chromadorea</taxon>
        <taxon>Rhabditida</taxon>
        <taxon>Rhabditina</taxon>
        <taxon>Rhabditomorpha</taxon>
        <taxon>Strongyloidea</taxon>
        <taxon>Metastrongylidae</taxon>
        <taxon>Dictyocaulus</taxon>
    </lineage>
</organism>
<comment type="function">
    <text evidence="2">Catalyzes a salvage reaction resulting in the formation of AMP, that is energically less costly than de novo synthesis.</text>
</comment>
<keyword evidence="14" id="KW-1185">Reference proteome</keyword>
<comment type="pathway">
    <text evidence="4">Purine metabolism; AMP biosynthesis via salvage pathway; AMP from adenine: step 1/1.</text>
</comment>
<dbReference type="SUPFAM" id="SSF53271">
    <property type="entry name" value="PRTase-like"/>
    <property type="match status" value="1"/>
</dbReference>
<dbReference type="STRING" id="29172.A0A0D8YFE4"/>
<dbReference type="PANTHER" id="PTHR32315:SF3">
    <property type="entry name" value="ADENINE PHOSPHORIBOSYLTRANSFERASE"/>
    <property type="match status" value="1"/>
</dbReference>
<dbReference type="AlphaFoldDB" id="A0A0D8YFE4"/>
<evidence type="ECO:0000256" key="8">
    <source>
        <dbReference type="ARBA" id="ARBA00022490"/>
    </source>
</evidence>
<reference evidence="13 14" key="1">
    <citation type="submission" date="2013-11" db="EMBL/GenBank/DDBJ databases">
        <title>Draft genome of the bovine lungworm Dictyocaulus viviparus.</title>
        <authorList>
            <person name="Mitreva M."/>
        </authorList>
    </citation>
    <scope>NUCLEOTIDE SEQUENCE [LARGE SCALE GENOMIC DNA]</scope>
    <source>
        <strain evidence="13 14">HannoverDv2000</strain>
    </source>
</reference>
<feature type="domain" description="Phosphoribosyltransferase" evidence="12">
    <location>
        <begin position="40"/>
        <end position="151"/>
    </location>
</feature>
<dbReference type="InterPro" id="IPR005764">
    <property type="entry name" value="Ade_phspho_trans"/>
</dbReference>
<dbReference type="HAMAP" id="MF_00004">
    <property type="entry name" value="Aden_phosphoribosyltr"/>
    <property type="match status" value="1"/>
</dbReference>
<dbReference type="Pfam" id="PF00156">
    <property type="entry name" value="Pribosyltran"/>
    <property type="match status" value="1"/>
</dbReference>
<dbReference type="NCBIfam" id="TIGR01090">
    <property type="entry name" value="apt"/>
    <property type="match status" value="1"/>
</dbReference>
<dbReference type="CDD" id="cd06223">
    <property type="entry name" value="PRTases_typeI"/>
    <property type="match status" value="1"/>
</dbReference>
<dbReference type="NCBIfam" id="NF002634">
    <property type="entry name" value="PRK02304.1-3"/>
    <property type="match status" value="1"/>
</dbReference>
<dbReference type="GO" id="GO:0006166">
    <property type="term" value="P:purine ribonucleoside salvage"/>
    <property type="evidence" value="ECO:0007669"/>
    <property type="project" value="UniProtKB-KW"/>
</dbReference>
<evidence type="ECO:0000256" key="6">
    <source>
        <dbReference type="ARBA" id="ARBA00011893"/>
    </source>
</evidence>
<dbReference type="FunFam" id="3.40.50.2020:FF:000021">
    <property type="entry name" value="Adenine phosphoribosyltransferase"/>
    <property type="match status" value="1"/>
</dbReference>
<reference evidence="14" key="2">
    <citation type="journal article" date="2016" name="Sci. Rep.">
        <title>Dictyocaulus viviparus genome, variome and transcriptome elucidate lungworm biology and support future intervention.</title>
        <authorList>
            <person name="McNulty S.N."/>
            <person name="Strube C."/>
            <person name="Rosa B.A."/>
            <person name="Martin J.C."/>
            <person name="Tyagi R."/>
            <person name="Choi Y.J."/>
            <person name="Wang Q."/>
            <person name="Hallsworth Pepin K."/>
            <person name="Zhang X."/>
            <person name="Ozersky P."/>
            <person name="Wilson R.K."/>
            <person name="Sternberg P.W."/>
            <person name="Gasser R.B."/>
            <person name="Mitreva M."/>
        </authorList>
    </citation>
    <scope>NUCLEOTIDE SEQUENCE [LARGE SCALE GENOMIC DNA]</scope>
    <source>
        <strain evidence="14">HannoverDv2000</strain>
    </source>
</reference>
<dbReference type="Gene3D" id="3.40.50.2020">
    <property type="match status" value="1"/>
</dbReference>
<evidence type="ECO:0000256" key="9">
    <source>
        <dbReference type="ARBA" id="ARBA00022676"/>
    </source>
</evidence>
<dbReference type="GO" id="GO:0002055">
    <property type="term" value="F:adenine binding"/>
    <property type="evidence" value="ECO:0007669"/>
    <property type="project" value="TreeGrafter"/>
</dbReference>
<proteinExistence type="inferred from homology"/>
<dbReference type="GO" id="GO:0006168">
    <property type="term" value="P:adenine salvage"/>
    <property type="evidence" value="ECO:0007669"/>
    <property type="project" value="InterPro"/>
</dbReference>
<keyword evidence="10 13" id="KW-0808">Transferase</keyword>
<sequence length="182" mass="20035">MCLNDVREKVNEHIRSFKDFPKKGINFRDIMPLFSQPSIVEQLCNGIAHHIRSKIGSIDAVAALESRGFLFGPIVAIRLGVPFIPIRKKGKLPGDCIQATYVKEYGEDVIEIQKDAVSSGWRIVILDDLLATGGTIRAAVDVIEKAGAIVKEVFVIVELEPLRGRDKIPNIAVTSLISYPDA</sequence>
<keyword evidence="11" id="KW-0660">Purine salvage</keyword>
<keyword evidence="8" id="KW-0963">Cytoplasm</keyword>
<dbReference type="Proteomes" id="UP000053766">
    <property type="component" value="Unassembled WGS sequence"/>
</dbReference>
<evidence type="ECO:0000313" key="14">
    <source>
        <dbReference type="Proteomes" id="UP000053766"/>
    </source>
</evidence>
<dbReference type="InterPro" id="IPR029057">
    <property type="entry name" value="PRTase-like"/>
</dbReference>
<evidence type="ECO:0000256" key="7">
    <source>
        <dbReference type="ARBA" id="ARBA00017366"/>
    </source>
</evidence>
<dbReference type="NCBIfam" id="NF002636">
    <property type="entry name" value="PRK02304.1-5"/>
    <property type="match status" value="1"/>
</dbReference>
<dbReference type="PANTHER" id="PTHR32315">
    <property type="entry name" value="ADENINE PHOSPHORIBOSYLTRANSFERASE"/>
    <property type="match status" value="1"/>
</dbReference>
<keyword evidence="9 13" id="KW-0328">Glycosyltransferase</keyword>
<evidence type="ECO:0000256" key="4">
    <source>
        <dbReference type="ARBA" id="ARBA00004659"/>
    </source>
</evidence>
<evidence type="ECO:0000256" key="5">
    <source>
        <dbReference type="ARBA" id="ARBA00008391"/>
    </source>
</evidence>
<evidence type="ECO:0000256" key="10">
    <source>
        <dbReference type="ARBA" id="ARBA00022679"/>
    </source>
</evidence>
<evidence type="ECO:0000256" key="3">
    <source>
        <dbReference type="ARBA" id="ARBA00004496"/>
    </source>
</evidence>
<evidence type="ECO:0000256" key="2">
    <source>
        <dbReference type="ARBA" id="ARBA00003968"/>
    </source>
</evidence>
<name>A0A0D8YFE4_DICVI</name>
<evidence type="ECO:0000256" key="1">
    <source>
        <dbReference type="ARBA" id="ARBA00000868"/>
    </source>
</evidence>
<dbReference type="EC" id="2.4.2.7" evidence="6"/>
<dbReference type="InterPro" id="IPR050054">
    <property type="entry name" value="UPRTase/APRTase"/>
</dbReference>
<dbReference type="GO" id="GO:0044209">
    <property type="term" value="P:AMP salvage"/>
    <property type="evidence" value="ECO:0007669"/>
    <property type="project" value="UniProtKB-UniPathway"/>
</dbReference>
<dbReference type="GO" id="GO:0003999">
    <property type="term" value="F:adenine phosphoribosyltransferase activity"/>
    <property type="evidence" value="ECO:0007669"/>
    <property type="project" value="UniProtKB-EC"/>
</dbReference>
<gene>
    <name evidence="13" type="ORF">DICVIV_00489</name>
</gene>
<accession>A0A0D8YFE4</accession>
<evidence type="ECO:0000313" key="13">
    <source>
        <dbReference type="EMBL" id="KJH53366.1"/>
    </source>
</evidence>
<dbReference type="InterPro" id="IPR000836">
    <property type="entry name" value="PRTase_dom"/>
</dbReference>
<dbReference type="GO" id="GO:0005737">
    <property type="term" value="C:cytoplasm"/>
    <property type="evidence" value="ECO:0007669"/>
    <property type="project" value="UniProtKB-SubCell"/>
</dbReference>
<comment type="similarity">
    <text evidence="5">Belongs to the purine/pyrimidine phosphoribosyltransferase family.</text>
</comment>
<comment type="subcellular location">
    <subcellularLocation>
        <location evidence="3">Cytoplasm</location>
    </subcellularLocation>
</comment>
<evidence type="ECO:0000259" key="12">
    <source>
        <dbReference type="Pfam" id="PF00156"/>
    </source>
</evidence>
<comment type="catalytic activity">
    <reaction evidence="1">
        <text>AMP + diphosphate = 5-phospho-alpha-D-ribose 1-diphosphate + adenine</text>
        <dbReference type="Rhea" id="RHEA:16609"/>
        <dbReference type="ChEBI" id="CHEBI:16708"/>
        <dbReference type="ChEBI" id="CHEBI:33019"/>
        <dbReference type="ChEBI" id="CHEBI:58017"/>
        <dbReference type="ChEBI" id="CHEBI:456215"/>
        <dbReference type="EC" id="2.4.2.7"/>
    </reaction>
</comment>
<dbReference type="UniPathway" id="UPA00588">
    <property type="reaction ID" value="UER00646"/>
</dbReference>
<protein>
    <recommendedName>
        <fullName evidence="7">Adenine phosphoribosyltransferase</fullName>
        <ecNumber evidence="6">2.4.2.7</ecNumber>
    </recommendedName>
</protein>
<evidence type="ECO:0000256" key="11">
    <source>
        <dbReference type="ARBA" id="ARBA00022726"/>
    </source>
</evidence>